<evidence type="ECO:0000313" key="2">
    <source>
        <dbReference type="EMBL" id="GAA4376784.1"/>
    </source>
</evidence>
<evidence type="ECO:0000259" key="1">
    <source>
        <dbReference type="PROSITE" id="PS51186"/>
    </source>
</evidence>
<sequence length="180" mass="20237">MALLPSPSAAPITTERLLLRPYTTADALAFFTVLDADRERLQSAFPRRIAAVQTLSDAQQTLRTYAANWRQRRLLVWGIWRHTDGLYLGDISLQPDTARARMGEIGYYLANSAEGQGYAREALQAIVAYAFGSALNSQQLILRCRPDNIRSIATAEAVGFQRSRAQFEPGIWQYELRNES</sequence>
<dbReference type="Pfam" id="PF13302">
    <property type="entry name" value="Acetyltransf_3"/>
    <property type="match status" value="1"/>
</dbReference>
<dbReference type="InterPro" id="IPR016181">
    <property type="entry name" value="Acyl_CoA_acyltransferase"/>
</dbReference>
<dbReference type="SUPFAM" id="SSF55729">
    <property type="entry name" value="Acyl-CoA N-acyltransferases (Nat)"/>
    <property type="match status" value="1"/>
</dbReference>
<dbReference type="PANTHER" id="PTHR43792">
    <property type="entry name" value="GNAT FAMILY, PUTATIVE (AFU_ORTHOLOGUE AFUA_3G00765)-RELATED-RELATED"/>
    <property type="match status" value="1"/>
</dbReference>
<organism evidence="2 3">
    <name type="scientific">Hymenobacter koreensis</name>
    <dbReference type="NCBI Taxonomy" id="1084523"/>
    <lineage>
        <taxon>Bacteria</taxon>
        <taxon>Pseudomonadati</taxon>
        <taxon>Bacteroidota</taxon>
        <taxon>Cytophagia</taxon>
        <taxon>Cytophagales</taxon>
        <taxon>Hymenobacteraceae</taxon>
        <taxon>Hymenobacter</taxon>
    </lineage>
</organism>
<dbReference type="PROSITE" id="PS51186">
    <property type="entry name" value="GNAT"/>
    <property type="match status" value="1"/>
</dbReference>
<dbReference type="Gene3D" id="3.40.630.30">
    <property type="match status" value="1"/>
</dbReference>
<protein>
    <recommendedName>
        <fullName evidence="1">N-acetyltransferase domain-containing protein</fullName>
    </recommendedName>
</protein>
<dbReference type="InterPro" id="IPR051531">
    <property type="entry name" value="N-acetyltransferase"/>
</dbReference>
<accession>A0ABP8IWG4</accession>
<keyword evidence="3" id="KW-1185">Reference proteome</keyword>
<name>A0ABP8IWG4_9BACT</name>
<comment type="caution">
    <text evidence="2">The sequence shown here is derived from an EMBL/GenBank/DDBJ whole genome shotgun (WGS) entry which is preliminary data.</text>
</comment>
<evidence type="ECO:0000313" key="3">
    <source>
        <dbReference type="Proteomes" id="UP001500454"/>
    </source>
</evidence>
<dbReference type="Proteomes" id="UP001500454">
    <property type="component" value="Unassembled WGS sequence"/>
</dbReference>
<gene>
    <name evidence="2" type="ORF">GCM10023186_10950</name>
</gene>
<dbReference type="InterPro" id="IPR000182">
    <property type="entry name" value="GNAT_dom"/>
</dbReference>
<dbReference type="EMBL" id="BAABHA010000002">
    <property type="protein sequence ID" value="GAA4376784.1"/>
    <property type="molecule type" value="Genomic_DNA"/>
</dbReference>
<dbReference type="RefSeq" id="WP_345222111.1">
    <property type="nucleotide sequence ID" value="NZ_BAABHA010000002.1"/>
</dbReference>
<reference evidence="3" key="1">
    <citation type="journal article" date="2019" name="Int. J. Syst. Evol. Microbiol.">
        <title>The Global Catalogue of Microorganisms (GCM) 10K type strain sequencing project: providing services to taxonomists for standard genome sequencing and annotation.</title>
        <authorList>
            <consortium name="The Broad Institute Genomics Platform"/>
            <consortium name="The Broad Institute Genome Sequencing Center for Infectious Disease"/>
            <person name="Wu L."/>
            <person name="Ma J."/>
        </authorList>
    </citation>
    <scope>NUCLEOTIDE SEQUENCE [LARGE SCALE GENOMIC DNA]</scope>
    <source>
        <strain evidence="3">JCM 17924</strain>
    </source>
</reference>
<feature type="domain" description="N-acetyltransferase" evidence="1">
    <location>
        <begin position="17"/>
        <end position="177"/>
    </location>
</feature>
<proteinExistence type="predicted"/>